<keyword evidence="3 8" id="KW-0349">Heme</keyword>
<keyword evidence="5" id="KW-0560">Oxidoreductase</keyword>
<name>A0A5N5CYP7_9PEZI</name>
<sequence>MKTKERFVRYANEVLAQGMAEHPTRPFQVNGANGPLIILPAGFAEEIRNDPRLSFTGVIEQNFFPHYSGLEIFSPIGPGNDILQEVVRKHLTLSLDTLTPALSDEMAVATAALLTPNAGAEGNNKWQALKFFHVAPELTARVSSRAFLGAPLCRDPTWLSISVKYTIDSFFAVRALRVVPPVLRPIAHRFLPEMRVVRDEVKAAKQVVGAEVELRRTARFEAEMRGEEVKSDDAIAWFDEVAGEREYDIVREQMMLSVAAIHTTSVTLMALLYDLAENPEWIERVREEVVAVLREDGGWRKNTLYKMKLLDSCMKESQRLHTVGALAMNRRVEQAMTLSDGTYLPKGALLGIPTSTMRTPGGRWGGDAARFVGDRFLKLREESGGSGNRFQFVSTSADHMGFGYGRQACPGRFFAATQIKVTIIHLLLHFDWRWEEGKGQPQSVIQSEHIPDPEAEILFRRRTPEVEL</sequence>
<dbReference type="CDD" id="cd11041">
    <property type="entry name" value="CYP503A1-like"/>
    <property type="match status" value="1"/>
</dbReference>
<comment type="caution">
    <text evidence="9">The sequence shown here is derived from an EMBL/GenBank/DDBJ whole genome shotgun (WGS) entry which is preliminary data.</text>
</comment>
<dbReference type="GO" id="GO:0004497">
    <property type="term" value="F:monooxygenase activity"/>
    <property type="evidence" value="ECO:0007669"/>
    <property type="project" value="UniProtKB-KW"/>
</dbReference>
<keyword evidence="6 8" id="KW-0408">Iron</keyword>
<dbReference type="AlphaFoldDB" id="A0A5N5CYP7"/>
<gene>
    <name evidence="9" type="primary">trt6_3</name>
    <name evidence="9" type="ORF">DBV05_g10890</name>
</gene>
<evidence type="ECO:0000256" key="3">
    <source>
        <dbReference type="ARBA" id="ARBA00022617"/>
    </source>
</evidence>
<dbReference type="GO" id="GO:0020037">
    <property type="term" value="F:heme binding"/>
    <property type="evidence" value="ECO:0007669"/>
    <property type="project" value="InterPro"/>
</dbReference>
<evidence type="ECO:0000256" key="1">
    <source>
        <dbReference type="ARBA" id="ARBA00001971"/>
    </source>
</evidence>
<comment type="similarity">
    <text evidence="2">Belongs to the cytochrome P450 family.</text>
</comment>
<evidence type="ECO:0000256" key="8">
    <source>
        <dbReference type="PIRSR" id="PIRSR602403-1"/>
    </source>
</evidence>
<proteinExistence type="inferred from homology"/>
<evidence type="ECO:0000256" key="2">
    <source>
        <dbReference type="ARBA" id="ARBA00010617"/>
    </source>
</evidence>
<dbReference type="InterPro" id="IPR001128">
    <property type="entry name" value="Cyt_P450"/>
</dbReference>
<keyword evidence="10" id="KW-1185">Reference proteome</keyword>
<feature type="binding site" description="axial binding residue" evidence="8">
    <location>
        <position position="409"/>
    </location>
    <ligand>
        <name>heme</name>
        <dbReference type="ChEBI" id="CHEBI:30413"/>
    </ligand>
    <ligandPart>
        <name>Fe</name>
        <dbReference type="ChEBI" id="CHEBI:18248"/>
    </ligandPart>
</feature>
<organism evidence="9 10">
    <name type="scientific">Lasiodiplodia theobromae</name>
    <dbReference type="NCBI Taxonomy" id="45133"/>
    <lineage>
        <taxon>Eukaryota</taxon>
        <taxon>Fungi</taxon>
        <taxon>Dikarya</taxon>
        <taxon>Ascomycota</taxon>
        <taxon>Pezizomycotina</taxon>
        <taxon>Dothideomycetes</taxon>
        <taxon>Dothideomycetes incertae sedis</taxon>
        <taxon>Botryosphaeriales</taxon>
        <taxon>Botryosphaeriaceae</taxon>
        <taxon>Lasiodiplodia</taxon>
    </lineage>
</organism>
<dbReference type="InterPro" id="IPR002403">
    <property type="entry name" value="Cyt_P450_E_grp-IV"/>
</dbReference>
<evidence type="ECO:0000256" key="6">
    <source>
        <dbReference type="ARBA" id="ARBA00023004"/>
    </source>
</evidence>
<dbReference type="Pfam" id="PF00067">
    <property type="entry name" value="p450"/>
    <property type="match status" value="1"/>
</dbReference>
<dbReference type="PRINTS" id="PR00385">
    <property type="entry name" value="P450"/>
</dbReference>
<keyword evidence="4 8" id="KW-0479">Metal-binding</keyword>
<dbReference type="PRINTS" id="PR00465">
    <property type="entry name" value="EP450IV"/>
</dbReference>
<dbReference type="EMBL" id="VCHE01000137">
    <property type="protein sequence ID" value="KAB2570436.1"/>
    <property type="molecule type" value="Genomic_DNA"/>
</dbReference>
<evidence type="ECO:0000256" key="4">
    <source>
        <dbReference type="ARBA" id="ARBA00022723"/>
    </source>
</evidence>
<dbReference type="GO" id="GO:0016705">
    <property type="term" value="F:oxidoreductase activity, acting on paired donors, with incorporation or reduction of molecular oxygen"/>
    <property type="evidence" value="ECO:0007669"/>
    <property type="project" value="InterPro"/>
</dbReference>
<evidence type="ECO:0000313" key="9">
    <source>
        <dbReference type="EMBL" id="KAB2570436.1"/>
    </source>
</evidence>
<protein>
    <submittedName>
        <fullName evidence="9">Cytochrome P450 monooxygenase trt6</fullName>
    </submittedName>
</protein>
<dbReference type="PANTHER" id="PTHR46206">
    <property type="entry name" value="CYTOCHROME P450"/>
    <property type="match status" value="1"/>
</dbReference>
<evidence type="ECO:0000256" key="5">
    <source>
        <dbReference type="ARBA" id="ARBA00023002"/>
    </source>
</evidence>
<dbReference type="OrthoDB" id="1844152at2759"/>
<evidence type="ECO:0000313" key="10">
    <source>
        <dbReference type="Proteomes" id="UP000325902"/>
    </source>
</evidence>
<comment type="cofactor">
    <cofactor evidence="1 8">
        <name>heme</name>
        <dbReference type="ChEBI" id="CHEBI:30413"/>
    </cofactor>
</comment>
<reference evidence="9 10" key="1">
    <citation type="journal article" date="2019" name="Sci. Rep.">
        <title>A multi-omics analysis of the grapevine pathogen Lasiodiplodia theobromae reveals that temperature affects the expression of virulence- and pathogenicity-related genes.</title>
        <authorList>
            <person name="Felix C."/>
            <person name="Meneses R."/>
            <person name="Goncalves M.F.M."/>
            <person name="Tilleman L."/>
            <person name="Duarte A.S."/>
            <person name="Jorrin-Novo J.V."/>
            <person name="Van de Peer Y."/>
            <person name="Deforce D."/>
            <person name="Van Nieuwerburgh F."/>
            <person name="Esteves A.C."/>
            <person name="Alves A."/>
        </authorList>
    </citation>
    <scope>NUCLEOTIDE SEQUENCE [LARGE SCALE GENOMIC DNA]</scope>
    <source>
        <strain evidence="9 10">LA-SOL3</strain>
    </source>
</reference>
<dbReference type="SUPFAM" id="SSF48264">
    <property type="entry name" value="Cytochrome P450"/>
    <property type="match status" value="1"/>
</dbReference>
<dbReference type="GO" id="GO:0005506">
    <property type="term" value="F:iron ion binding"/>
    <property type="evidence" value="ECO:0007669"/>
    <property type="project" value="InterPro"/>
</dbReference>
<dbReference type="InterPro" id="IPR036396">
    <property type="entry name" value="Cyt_P450_sf"/>
</dbReference>
<dbReference type="Gene3D" id="1.10.630.10">
    <property type="entry name" value="Cytochrome P450"/>
    <property type="match status" value="1"/>
</dbReference>
<keyword evidence="7 9" id="KW-0503">Monooxygenase</keyword>
<accession>A0A5N5CYP7</accession>
<dbReference type="Proteomes" id="UP000325902">
    <property type="component" value="Unassembled WGS sequence"/>
</dbReference>
<dbReference type="PANTHER" id="PTHR46206:SF2">
    <property type="entry name" value="CYTOCHROME P450 MONOOXYGENASE AUSG-RELATED"/>
    <property type="match status" value="1"/>
</dbReference>
<evidence type="ECO:0000256" key="7">
    <source>
        <dbReference type="ARBA" id="ARBA00023033"/>
    </source>
</evidence>